<dbReference type="PRINTS" id="PR00463">
    <property type="entry name" value="EP450I"/>
</dbReference>
<dbReference type="PANTHER" id="PTHR24305">
    <property type="entry name" value="CYTOCHROME P450"/>
    <property type="match status" value="1"/>
</dbReference>
<dbReference type="PROSITE" id="PS00086">
    <property type="entry name" value="CYTOCHROME_P450"/>
    <property type="match status" value="1"/>
</dbReference>
<dbReference type="InterPro" id="IPR036396">
    <property type="entry name" value="Cyt_P450_sf"/>
</dbReference>
<dbReference type="GO" id="GO:0009403">
    <property type="term" value="P:toxin biosynthetic process"/>
    <property type="evidence" value="ECO:0007669"/>
    <property type="project" value="UniProtKB-ARBA"/>
</dbReference>
<evidence type="ECO:0000256" key="4">
    <source>
        <dbReference type="ARBA" id="ARBA00022723"/>
    </source>
</evidence>
<dbReference type="PANTHER" id="PTHR24305:SF230">
    <property type="entry name" value="P450, PUTATIVE (EUROFUNG)-RELATED"/>
    <property type="match status" value="1"/>
</dbReference>
<evidence type="ECO:0008006" key="11">
    <source>
        <dbReference type="Google" id="ProtNLM"/>
    </source>
</evidence>
<dbReference type="InterPro" id="IPR001128">
    <property type="entry name" value="Cyt_P450"/>
</dbReference>
<gene>
    <name evidence="9" type="ORF">IM811_008051</name>
</gene>
<dbReference type="GO" id="GO:0005506">
    <property type="term" value="F:iron ion binding"/>
    <property type="evidence" value="ECO:0007669"/>
    <property type="project" value="InterPro"/>
</dbReference>
<dbReference type="CDD" id="cd11058">
    <property type="entry name" value="CYP60B-like"/>
    <property type="match status" value="1"/>
</dbReference>
<dbReference type="Gene3D" id="1.10.630.10">
    <property type="entry name" value="Cytochrome P450"/>
    <property type="match status" value="1"/>
</dbReference>
<proteinExistence type="inferred from homology"/>
<evidence type="ECO:0000256" key="3">
    <source>
        <dbReference type="ARBA" id="ARBA00022617"/>
    </source>
</evidence>
<sequence length="956" mass="108865">MKKFAFVSVDNRGKATDTLQVRSHCMRGKNRREDSRRSRRALRQREAEIAGQTAINQIPNDKLGLSSKNLWERQIIPNQPILDYKLLPDSLNGSVDLLYQYGRLKEAIYPIDNCVEFEIIQDDYIGWFTTESAFVQSILFMGSALQDLAMQRILTRTTLFHLRKTLSLLNDALSNRQEYPNDALLYTVFNLSLVATIIGEDEAFNIHLSGIRKIMQLRNQHTRERVNSRLGFKISRLELSAYTSTGTLPPLPIGPLCWESCYRNATSSPDEALSLRAAIVDNIPLRTVFYDLRHLTDRINWKYGGARRLTGVEFQGSISSIQSRLLRLTVDPEDTESECMRLGMLAFLSTTLHVPGKRLPSAYLATQLKRLCGEIIAWGTSSRYVVLWLLIVGSVSVFAPDEPWIHVKWTEVADVDLSWEELELHLRDILWIDCIHGEPARKAFSTITNQDPFNMIVNFAAIFGKVGALFPWPWLIVGLVVVGLGSVPVYNLFFHPLRKIPGPKSYAATRIPYTRTITSGHMHTKVLEMHKKYGDIVRISPDEVSVIGENVWDELVGHRKLGSPENGKDPHIFGVVAKHSVLNANREDHARQRRTLSHGFSALMIEAQEPIISSYVDLLLQRLKENSDNGKNALELTSWYNWTTFDIIGDLAFGESFRCLQDSDYHPWVSLIFKRIRSNSVVISARRWGWLSKVVLAFLDQSGSYAIAAHARLVDEKLRARASMDTTRPDYYHAMTFQEDDKKFSPAELRDNASTLIIAGSETTATTLSGVTYLLAKHPEVLHKLAQEVRTSFQHEDEITIRGVQKLNYMLAVLNEALRMYPPVPGALPRIMNPNGGFINGHWVPGGTVIGIHHYAFYRNPNFYQLPDSFIPERWQDDLQFHSDAKKAFQPFSFGPRNCIGKNLAYAEMRLILARIIWNFDIHLAVDSDGWIERSQVFTLWSKPDLNVYLVPVVRE</sequence>
<dbReference type="PRINTS" id="PR00385">
    <property type="entry name" value="P450"/>
</dbReference>
<dbReference type="GO" id="GO:0016705">
    <property type="term" value="F:oxidoreductase activity, acting on paired donors, with incorporation or reduction of molecular oxygen"/>
    <property type="evidence" value="ECO:0007669"/>
    <property type="project" value="InterPro"/>
</dbReference>
<keyword evidence="4 8" id="KW-0479">Metal-binding</keyword>
<evidence type="ECO:0000256" key="8">
    <source>
        <dbReference type="PIRSR" id="PIRSR602401-1"/>
    </source>
</evidence>
<feature type="binding site" description="axial binding residue" evidence="8">
    <location>
        <position position="899"/>
    </location>
    <ligand>
        <name>heme</name>
        <dbReference type="ChEBI" id="CHEBI:30413"/>
    </ligand>
    <ligandPart>
        <name>Fe</name>
        <dbReference type="ChEBI" id="CHEBI:18248"/>
    </ligandPart>
</feature>
<dbReference type="Pfam" id="PF00067">
    <property type="entry name" value="p450"/>
    <property type="match status" value="1"/>
</dbReference>
<organism evidence="9 10">
    <name type="scientific">Bionectria ochroleuca</name>
    <name type="common">Gliocladium roseum</name>
    <dbReference type="NCBI Taxonomy" id="29856"/>
    <lineage>
        <taxon>Eukaryota</taxon>
        <taxon>Fungi</taxon>
        <taxon>Dikarya</taxon>
        <taxon>Ascomycota</taxon>
        <taxon>Pezizomycotina</taxon>
        <taxon>Sordariomycetes</taxon>
        <taxon>Hypocreomycetidae</taxon>
        <taxon>Hypocreales</taxon>
        <taxon>Bionectriaceae</taxon>
        <taxon>Clonostachys</taxon>
    </lineage>
</organism>
<dbReference type="InterPro" id="IPR050121">
    <property type="entry name" value="Cytochrome_P450_monoxygenase"/>
</dbReference>
<dbReference type="FunFam" id="1.10.630.10:FF:000047">
    <property type="entry name" value="Cytochrome P450 monooxygenase"/>
    <property type="match status" value="1"/>
</dbReference>
<dbReference type="EMBL" id="JADCTT010000002">
    <property type="protein sequence ID" value="KAF9757107.1"/>
    <property type="molecule type" value="Genomic_DNA"/>
</dbReference>
<dbReference type="GO" id="GO:0020037">
    <property type="term" value="F:heme binding"/>
    <property type="evidence" value="ECO:0007669"/>
    <property type="project" value="InterPro"/>
</dbReference>
<keyword evidence="5" id="KW-0560">Oxidoreductase</keyword>
<dbReference type="GO" id="GO:0004497">
    <property type="term" value="F:monooxygenase activity"/>
    <property type="evidence" value="ECO:0007669"/>
    <property type="project" value="UniProtKB-KW"/>
</dbReference>
<keyword evidence="6 8" id="KW-0408">Iron</keyword>
<accession>A0A8H7TS14</accession>
<comment type="caution">
    <text evidence="9">The sequence shown here is derived from an EMBL/GenBank/DDBJ whole genome shotgun (WGS) entry which is preliminary data.</text>
</comment>
<evidence type="ECO:0000256" key="5">
    <source>
        <dbReference type="ARBA" id="ARBA00023002"/>
    </source>
</evidence>
<keyword evidence="7" id="KW-0503">Monooxygenase</keyword>
<evidence type="ECO:0000256" key="7">
    <source>
        <dbReference type="ARBA" id="ARBA00023033"/>
    </source>
</evidence>
<comment type="cofactor">
    <cofactor evidence="1 8">
        <name>heme</name>
        <dbReference type="ChEBI" id="CHEBI:30413"/>
    </cofactor>
</comment>
<dbReference type="SUPFAM" id="SSF48264">
    <property type="entry name" value="Cytochrome P450"/>
    <property type="match status" value="1"/>
</dbReference>
<comment type="similarity">
    <text evidence="2">Belongs to the cytochrome P450 family.</text>
</comment>
<name>A0A8H7TS14_BIOOC</name>
<evidence type="ECO:0000256" key="2">
    <source>
        <dbReference type="ARBA" id="ARBA00010617"/>
    </source>
</evidence>
<dbReference type="InterPro" id="IPR002401">
    <property type="entry name" value="Cyt_P450_E_grp-I"/>
</dbReference>
<reference evidence="9" key="1">
    <citation type="submission" date="2020-10" db="EMBL/GenBank/DDBJ databases">
        <title>High-Quality Genome Resource of Clonostachys rosea strain S41 by Oxford Nanopore Long-Read Sequencing.</title>
        <authorList>
            <person name="Wang H."/>
        </authorList>
    </citation>
    <scope>NUCLEOTIDE SEQUENCE</scope>
    <source>
        <strain evidence="9">S41</strain>
    </source>
</reference>
<evidence type="ECO:0000256" key="6">
    <source>
        <dbReference type="ARBA" id="ARBA00023004"/>
    </source>
</evidence>
<keyword evidence="3 8" id="KW-0349">Heme</keyword>
<dbReference type="AlphaFoldDB" id="A0A8H7TS14"/>
<dbReference type="Proteomes" id="UP000616885">
    <property type="component" value="Unassembled WGS sequence"/>
</dbReference>
<evidence type="ECO:0000313" key="10">
    <source>
        <dbReference type="Proteomes" id="UP000616885"/>
    </source>
</evidence>
<evidence type="ECO:0000256" key="1">
    <source>
        <dbReference type="ARBA" id="ARBA00001971"/>
    </source>
</evidence>
<protein>
    <recommendedName>
        <fullName evidence="11">Cytochrome P450</fullName>
    </recommendedName>
</protein>
<dbReference type="InterPro" id="IPR017972">
    <property type="entry name" value="Cyt_P450_CS"/>
</dbReference>
<evidence type="ECO:0000313" key="9">
    <source>
        <dbReference type="EMBL" id="KAF9757107.1"/>
    </source>
</evidence>